<accession>A0ABV4TRF2</accession>
<sequence length="186" mass="21272">MNKQELLDRAKQCLQELGYSDNPNEAWQALLRIEETEAVPKEGWEEEALEELKWIAQANPESIDIYQYHALIDFIITSVKESGVVPSFCQDFHAKVLRGELKPPKQKPGKDPKQNKARDYIIYRACTRLVSEYGIHLYGESKNRPSSVSIVSEALFSFSDSWARSGNPEASVKKICQNVEKRQRQG</sequence>
<evidence type="ECO:0000313" key="2">
    <source>
        <dbReference type="Proteomes" id="UP001575181"/>
    </source>
</evidence>
<reference evidence="1 2" key="1">
    <citation type="submission" date="2024-08" db="EMBL/GenBank/DDBJ databases">
        <title>Whole-genome sequencing of halo(alkali)philic microorganisms from hypersaline lakes.</title>
        <authorList>
            <person name="Sorokin D.Y."/>
            <person name="Merkel A.Y."/>
            <person name="Messina E."/>
            <person name="Yakimov M."/>
        </authorList>
    </citation>
    <scope>NUCLEOTIDE SEQUENCE [LARGE SCALE GENOMIC DNA]</scope>
    <source>
        <strain evidence="1 2">Cl-TMA</strain>
    </source>
</reference>
<name>A0ABV4TRF2_9GAMM</name>
<gene>
    <name evidence="1" type="ORF">ACERLL_03630</name>
</gene>
<dbReference type="Proteomes" id="UP001575181">
    <property type="component" value="Unassembled WGS sequence"/>
</dbReference>
<evidence type="ECO:0000313" key="1">
    <source>
        <dbReference type="EMBL" id="MFA9459910.1"/>
    </source>
</evidence>
<dbReference type="EMBL" id="JBGUAW010000002">
    <property type="protein sequence ID" value="MFA9459910.1"/>
    <property type="molecule type" value="Genomic_DNA"/>
</dbReference>
<keyword evidence="2" id="KW-1185">Reference proteome</keyword>
<protein>
    <submittedName>
        <fullName evidence="1">Uncharacterized protein</fullName>
    </submittedName>
</protein>
<proteinExistence type="predicted"/>
<organism evidence="1 2">
    <name type="scientific">Thiohalorhabdus methylotrophus</name>
    <dbReference type="NCBI Taxonomy" id="3242694"/>
    <lineage>
        <taxon>Bacteria</taxon>
        <taxon>Pseudomonadati</taxon>
        <taxon>Pseudomonadota</taxon>
        <taxon>Gammaproteobacteria</taxon>
        <taxon>Thiohalorhabdales</taxon>
        <taxon>Thiohalorhabdaceae</taxon>
        <taxon>Thiohalorhabdus</taxon>
    </lineage>
</organism>
<comment type="caution">
    <text evidence="1">The sequence shown here is derived from an EMBL/GenBank/DDBJ whole genome shotgun (WGS) entry which is preliminary data.</text>
</comment>
<dbReference type="RefSeq" id="WP_373654692.1">
    <property type="nucleotide sequence ID" value="NZ_JBGUAW010000002.1"/>
</dbReference>